<dbReference type="Pfam" id="PF20237">
    <property type="entry name" value="DUF6594"/>
    <property type="match status" value="1"/>
</dbReference>
<feature type="transmembrane region" description="Helical" evidence="2">
    <location>
        <begin position="286"/>
        <end position="304"/>
    </location>
</feature>
<reference evidence="4 5" key="1">
    <citation type="journal article" date="2023" name="PLoS ONE">
        <title>Cytospora paraplurivora sp. nov. isolated from orchards with fruit tree decline syndrome in Ontario, Canada.</title>
        <authorList>
            <person name="Ilyukhin E."/>
            <person name="Nguyen H.D.T."/>
            <person name="Castle A.J."/>
            <person name="Ellouze W."/>
        </authorList>
    </citation>
    <scope>NUCLEOTIDE SEQUENCE [LARGE SCALE GENOMIC DNA]</scope>
    <source>
        <strain evidence="4 5">FDS-564</strain>
    </source>
</reference>
<keyword evidence="5" id="KW-1185">Reference proteome</keyword>
<dbReference type="Proteomes" id="UP001320245">
    <property type="component" value="Unassembled WGS sequence"/>
</dbReference>
<evidence type="ECO:0000256" key="1">
    <source>
        <dbReference type="SAM" id="MobiDB-lite"/>
    </source>
</evidence>
<dbReference type="PANTHER" id="PTHR34502:SF5">
    <property type="entry name" value="DUF6594 DOMAIN-CONTAINING PROTEIN"/>
    <property type="match status" value="1"/>
</dbReference>
<dbReference type="AlphaFoldDB" id="A0AAN9TZH1"/>
<dbReference type="PANTHER" id="PTHR34502">
    <property type="entry name" value="DUF6594 DOMAIN-CONTAINING PROTEIN-RELATED"/>
    <property type="match status" value="1"/>
</dbReference>
<dbReference type="InterPro" id="IPR046529">
    <property type="entry name" value="DUF6594"/>
</dbReference>
<feature type="compositionally biased region" description="Basic and acidic residues" evidence="1">
    <location>
        <begin position="8"/>
        <end position="24"/>
    </location>
</feature>
<name>A0AAN9TZH1_9PEZI</name>
<evidence type="ECO:0000256" key="2">
    <source>
        <dbReference type="SAM" id="Phobius"/>
    </source>
</evidence>
<comment type="caution">
    <text evidence="4">The sequence shown here is derived from an EMBL/GenBank/DDBJ whole genome shotgun (WGS) entry which is preliminary data.</text>
</comment>
<dbReference type="EMBL" id="JAJSPL020000057">
    <property type="protein sequence ID" value="KAK7731094.1"/>
    <property type="molecule type" value="Genomic_DNA"/>
</dbReference>
<proteinExistence type="predicted"/>
<keyword evidence="2" id="KW-1133">Transmembrane helix</keyword>
<sequence length="318" mass="36064">MEQSPATDAEKPQGDGSEYRHQADTQDEDEKPPPTRGYAHLAEFMTKTHHGMMRRFKDLSTLNLLYLQAELYQLKYELDRETAKDMRCPVNDERQGWDYHWRLLATSGLRTDGKRWKIWLRLREKLYEYPGPTNDQRRVLAKIVGRDSISDGTFAFFSPELMGLEPEVYREEFLDDLVLLEAAVEENDPLERFGVRSVLRLFRALGGSSSAGLVFADRPTSTKKLIQQEDIESGLGGNLTIVDGKVYQYSKRTYSAANRIIGAMSSAVVPMASILTLYAIRNPNVRVGLVCVFALVFCLLLSLLTKARRIEIFAATAA</sequence>
<keyword evidence="2" id="KW-0812">Transmembrane</keyword>
<feature type="transmembrane region" description="Helical" evidence="2">
    <location>
        <begin position="260"/>
        <end position="280"/>
    </location>
</feature>
<evidence type="ECO:0000259" key="3">
    <source>
        <dbReference type="Pfam" id="PF20237"/>
    </source>
</evidence>
<evidence type="ECO:0000313" key="4">
    <source>
        <dbReference type="EMBL" id="KAK7731094.1"/>
    </source>
</evidence>
<feature type="region of interest" description="Disordered" evidence="1">
    <location>
        <begin position="1"/>
        <end position="37"/>
    </location>
</feature>
<accession>A0AAN9TZH1</accession>
<protein>
    <recommendedName>
        <fullName evidence="3">DUF6594 domain-containing protein</fullName>
    </recommendedName>
</protein>
<feature type="domain" description="DUF6594" evidence="3">
    <location>
        <begin position="38"/>
        <end position="318"/>
    </location>
</feature>
<keyword evidence="2" id="KW-0472">Membrane</keyword>
<evidence type="ECO:0000313" key="5">
    <source>
        <dbReference type="Proteomes" id="UP001320245"/>
    </source>
</evidence>
<organism evidence="4 5">
    <name type="scientific">Cytospora paraplurivora</name>
    <dbReference type="NCBI Taxonomy" id="2898453"/>
    <lineage>
        <taxon>Eukaryota</taxon>
        <taxon>Fungi</taxon>
        <taxon>Dikarya</taxon>
        <taxon>Ascomycota</taxon>
        <taxon>Pezizomycotina</taxon>
        <taxon>Sordariomycetes</taxon>
        <taxon>Sordariomycetidae</taxon>
        <taxon>Diaporthales</taxon>
        <taxon>Cytosporaceae</taxon>
        <taxon>Cytospora</taxon>
    </lineage>
</organism>
<gene>
    <name evidence="4" type="ORF">SLS53_008812</name>
</gene>